<keyword evidence="2" id="KW-1185">Reference proteome</keyword>
<comment type="caution">
    <text evidence="1">The sequence shown here is derived from an EMBL/GenBank/DDBJ whole genome shotgun (WGS) entry which is preliminary data.</text>
</comment>
<protein>
    <submittedName>
        <fullName evidence="1">Uncharacterized protein</fullName>
    </submittedName>
</protein>
<accession>A0ACC2WKW5</accession>
<organism evidence="1 2">
    <name type="scientific">Naganishia adeliensis</name>
    <dbReference type="NCBI Taxonomy" id="92952"/>
    <lineage>
        <taxon>Eukaryota</taxon>
        <taxon>Fungi</taxon>
        <taxon>Dikarya</taxon>
        <taxon>Basidiomycota</taxon>
        <taxon>Agaricomycotina</taxon>
        <taxon>Tremellomycetes</taxon>
        <taxon>Filobasidiales</taxon>
        <taxon>Filobasidiaceae</taxon>
        <taxon>Naganishia</taxon>
    </lineage>
</organism>
<evidence type="ECO:0000313" key="2">
    <source>
        <dbReference type="Proteomes" id="UP001230649"/>
    </source>
</evidence>
<dbReference type="EMBL" id="JASBWS010000020">
    <property type="protein sequence ID" value="KAJ9111197.1"/>
    <property type="molecule type" value="Genomic_DNA"/>
</dbReference>
<reference evidence="1" key="1">
    <citation type="submission" date="2023-04" db="EMBL/GenBank/DDBJ databases">
        <title>Draft Genome sequencing of Naganishia species isolated from polar environments using Oxford Nanopore Technology.</title>
        <authorList>
            <person name="Leo P."/>
            <person name="Venkateswaran K."/>
        </authorList>
    </citation>
    <scope>NUCLEOTIDE SEQUENCE</scope>
    <source>
        <strain evidence="1">MNA-CCFEE 5262</strain>
    </source>
</reference>
<name>A0ACC2WKW5_9TREE</name>
<sequence>MSSEPLEILMCGTGEYTTGWTGSGGSQSDKKIGVVGLTMFDLRRRGKVGKLNMVGTSGGKFPQIREHLKKNIEDVYGLDTSFTGLPEGDKRDPEAYKTAIARLPKGSAVIIFTPDSTHYPIAKLALESGHHVMVTKPATQLLEHHQELANLAAEKNLVCWVEHHKRYDPAYSDAKMRSANIGDFSFFTSYMSQPKSQLETFRAWAGIDSDISYYLNSHHIDIHCWLVEGKFKPVKVTASAATGIATSEPYNCVKQTEDTITLLVEWESLTPEKRKGTAVYTASWTAPTKSGVHSEQFFHYMGSKGEINVNQARRGYDVTVDGEGRTCYNPYVSLDAPVTLHQLTFNLLLIRFYMKYSPAEDGSFDGQRGYGYLSFEKWIDAVTKVNKGETKPDLYDQYGLPTIKNTILTTAIIRAGRISLDEKRSVNIAQDGNGQYKLE</sequence>
<evidence type="ECO:0000313" key="1">
    <source>
        <dbReference type="EMBL" id="KAJ9111197.1"/>
    </source>
</evidence>
<dbReference type="Proteomes" id="UP001230649">
    <property type="component" value="Unassembled WGS sequence"/>
</dbReference>
<proteinExistence type="predicted"/>
<gene>
    <name evidence="1" type="ORF">QFC20_002691</name>
</gene>